<dbReference type="PROSITE" id="PS00374">
    <property type="entry name" value="MGMT"/>
    <property type="match status" value="1"/>
</dbReference>
<dbReference type="CDD" id="cd06445">
    <property type="entry name" value="ATase"/>
    <property type="match status" value="1"/>
</dbReference>
<evidence type="ECO:0000256" key="6">
    <source>
        <dbReference type="ARBA" id="ARBA00049348"/>
    </source>
</evidence>
<dbReference type="NCBIfam" id="TIGR00589">
    <property type="entry name" value="ogt"/>
    <property type="match status" value="1"/>
</dbReference>
<name>F6EHC2_HOYSD</name>
<dbReference type="Pfam" id="PF01035">
    <property type="entry name" value="DNA_binding_1"/>
    <property type="match status" value="1"/>
</dbReference>
<evidence type="ECO:0000313" key="8">
    <source>
        <dbReference type="EMBL" id="AEF41101.1"/>
    </source>
</evidence>
<organism evidence="8 9">
    <name type="scientific">Hoyosella subflava (strain DSM 45089 / JCM 17490 / NBRC 109087 / DQS3-9A1)</name>
    <name type="common">Amycolicicoccus subflavus</name>
    <dbReference type="NCBI Taxonomy" id="443218"/>
    <lineage>
        <taxon>Bacteria</taxon>
        <taxon>Bacillati</taxon>
        <taxon>Actinomycetota</taxon>
        <taxon>Actinomycetes</taxon>
        <taxon>Mycobacteriales</taxon>
        <taxon>Hoyosellaceae</taxon>
        <taxon>Hoyosella</taxon>
    </lineage>
</organism>
<dbReference type="OrthoDB" id="9802228at2"/>
<evidence type="ECO:0000256" key="3">
    <source>
        <dbReference type="ARBA" id="ARBA00022679"/>
    </source>
</evidence>
<dbReference type="KEGG" id="asd:AS9A_2654"/>
<dbReference type="GO" id="GO:0006281">
    <property type="term" value="P:DNA repair"/>
    <property type="evidence" value="ECO:0007669"/>
    <property type="project" value="UniProtKB-KW"/>
</dbReference>
<keyword evidence="5" id="KW-0234">DNA repair</keyword>
<comment type="catalytic activity">
    <reaction evidence="6">
        <text>a 6-O-methyl-2'-deoxyguanosine in DNA + L-cysteinyl-[protein] = S-methyl-L-cysteinyl-[protein] + a 2'-deoxyguanosine in DNA</text>
        <dbReference type="Rhea" id="RHEA:24000"/>
        <dbReference type="Rhea" id="RHEA-COMP:10131"/>
        <dbReference type="Rhea" id="RHEA-COMP:10132"/>
        <dbReference type="Rhea" id="RHEA-COMP:11367"/>
        <dbReference type="Rhea" id="RHEA-COMP:11368"/>
        <dbReference type="ChEBI" id="CHEBI:29950"/>
        <dbReference type="ChEBI" id="CHEBI:82612"/>
        <dbReference type="ChEBI" id="CHEBI:85445"/>
        <dbReference type="ChEBI" id="CHEBI:85448"/>
        <dbReference type="EC" id="2.1.1.63"/>
    </reaction>
</comment>
<dbReference type="EMBL" id="CP002786">
    <property type="protein sequence ID" value="AEF41101.1"/>
    <property type="molecule type" value="Genomic_DNA"/>
</dbReference>
<proteinExistence type="predicted"/>
<evidence type="ECO:0000256" key="4">
    <source>
        <dbReference type="ARBA" id="ARBA00022763"/>
    </source>
</evidence>
<keyword evidence="3 8" id="KW-0808">Transferase</keyword>
<dbReference type="InterPro" id="IPR036217">
    <property type="entry name" value="MethylDNA_cys_MeTrfase_DNAb"/>
</dbReference>
<evidence type="ECO:0000256" key="1">
    <source>
        <dbReference type="ARBA" id="ARBA00001286"/>
    </source>
</evidence>
<dbReference type="eggNOG" id="COG0350">
    <property type="taxonomic scope" value="Bacteria"/>
</dbReference>
<dbReference type="STRING" id="443218.AS9A_2654"/>
<reference evidence="8 9" key="1">
    <citation type="journal article" date="2011" name="J. Bacteriol.">
        <title>Complete genome sequence of Amycolicicoccus subflavus DQS3-9A1T, an actinomycete isolated from crude oil-polluted soil.</title>
        <authorList>
            <person name="Cai M."/>
            <person name="Chen W.M."/>
            <person name="Nie Y."/>
            <person name="Chi C.Q."/>
            <person name="Wang Y.N."/>
            <person name="Tang Y.Q."/>
            <person name="Li G.Y."/>
            <person name="Wu X.L."/>
        </authorList>
    </citation>
    <scope>NUCLEOTIDE SEQUENCE [LARGE SCALE GENOMIC DNA]</scope>
    <source>
        <strain evidence="9">DSM 45089 / DQS3-9A1</strain>
    </source>
</reference>
<evidence type="ECO:0000259" key="7">
    <source>
        <dbReference type="Pfam" id="PF01035"/>
    </source>
</evidence>
<evidence type="ECO:0000256" key="2">
    <source>
        <dbReference type="ARBA" id="ARBA00022603"/>
    </source>
</evidence>
<dbReference type="GO" id="GO:0032259">
    <property type="term" value="P:methylation"/>
    <property type="evidence" value="ECO:0007669"/>
    <property type="project" value="UniProtKB-KW"/>
</dbReference>
<dbReference type="PANTHER" id="PTHR10815:SF13">
    <property type="entry name" value="METHYLATED-DNA--PROTEIN-CYSTEINE METHYLTRANSFERASE"/>
    <property type="match status" value="1"/>
</dbReference>
<keyword evidence="9" id="KW-1185">Reference proteome</keyword>
<dbReference type="SUPFAM" id="SSF46767">
    <property type="entry name" value="Methylated DNA-protein cysteine methyltransferase, C-terminal domain"/>
    <property type="match status" value="1"/>
</dbReference>
<dbReference type="HOGENOM" id="CLU_000445_52_2_11"/>
<dbReference type="Proteomes" id="UP000009235">
    <property type="component" value="Chromosome"/>
</dbReference>
<accession>F6EHC2</accession>
<dbReference type="Gene3D" id="1.10.10.10">
    <property type="entry name" value="Winged helix-like DNA-binding domain superfamily/Winged helix DNA-binding domain"/>
    <property type="match status" value="1"/>
</dbReference>
<dbReference type="GO" id="GO:0003908">
    <property type="term" value="F:methylated-DNA-[protein]-cysteine S-methyltransferase activity"/>
    <property type="evidence" value="ECO:0007669"/>
    <property type="project" value="UniProtKB-EC"/>
</dbReference>
<dbReference type="InterPro" id="IPR036388">
    <property type="entry name" value="WH-like_DNA-bd_sf"/>
</dbReference>
<dbReference type="AlphaFoldDB" id="F6EHC2"/>
<sequence length="174" mass="18422">MTGVISGRSATLTTPNGPFTVVVSEIDSVLASGWTGYPSALTGLIHPQLRPTTVEEVPASAVQPIADAVTAYYDGELDSVSAVPVEQHSGDFLTQTWKVLRDVAPGAPVTYGDLARRSGNPRAFRAAASACARNAAALFVPCHRVVRTGGALGGFRWGLDTKTWLLTHEEMESR</sequence>
<dbReference type="InterPro" id="IPR014048">
    <property type="entry name" value="MethylDNA_cys_MeTrfase_DNA-bd"/>
</dbReference>
<feature type="domain" description="Methylated-DNA-[protein]-cysteine S-methyltransferase DNA binding" evidence="7">
    <location>
        <begin position="92"/>
        <end position="170"/>
    </location>
</feature>
<keyword evidence="2 8" id="KW-0489">Methyltransferase</keyword>
<dbReference type="InterPro" id="IPR001497">
    <property type="entry name" value="MethylDNA_cys_MeTrfase_AS"/>
</dbReference>
<gene>
    <name evidence="8" type="ordered locus">AS9A_2654</name>
</gene>
<keyword evidence="4" id="KW-0227">DNA damage</keyword>
<dbReference type="PANTHER" id="PTHR10815">
    <property type="entry name" value="METHYLATED-DNA--PROTEIN-CYSTEINE METHYLTRANSFERASE"/>
    <property type="match status" value="1"/>
</dbReference>
<evidence type="ECO:0000313" key="9">
    <source>
        <dbReference type="Proteomes" id="UP000009235"/>
    </source>
</evidence>
<dbReference type="RefSeq" id="WP_013807450.1">
    <property type="nucleotide sequence ID" value="NC_015564.1"/>
</dbReference>
<evidence type="ECO:0000256" key="5">
    <source>
        <dbReference type="ARBA" id="ARBA00023204"/>
    </source>
</evidence>
<protein>
    <submittedName>
        <fullName evidence="8">Methylated-DNA/protein-cysteinemethyltransferase</fullName>
    </submittedName>
</protein>
<comment type="catalytic activity">
    <reaction evidence="1">
        <text>a 4-O-methyl-thymidine in DNA + L-cysteinyl-[protein] = a thymidine in DNA + S-methyl-L-cysteinyl-[protein]</text>
        <dbReference type="Rhea" id="RHEA:53428"/>
        <dbReference type="Rhea" id="RHEA-COMP:10131"/>
        <dbReference type="Rhea" id="RHEA-COMP:10132"/>
        <dbReference type="Rhea" id="RHEA-COMP:13555"/>
        <dbReference type="Rhea" id="RHEA-COMP:13556"/>
        <dbReference type="ChEBI" id="CHEBI:29950"/>
        <dbReference type="ChEBI" id="CHEBI:82612"/>
        <dbReference type="ChEBI" id="CHEBI:137386"/>
        <dbReference type="ChEBI" id="CHEBI:137387"/>
        <dbReference type="EC" id="2.1.1.63"/>
    </reaction>
</comment>